<protein>
    <submittedName>
        <fullName evidence="3">Aldo/keto reductase</fullName>
    </submittedName>
</protein>
<dbReference type="Pfam" id="PF00248">
    <property type="entry name" value="Aldo_ket_red"/>
    <property type="match status" value="1"/>
</dbReference>
<sequence>MRYTLLGNSGLRVSELALGTMTFGEDWGWGAGREACAEMFEAYVEAGGNVVDTANNYTNGTAEEIVGDLLDGRREECVLATKYTLSTREGDPNGCGNHRKNMMQAVDASLARLKTDYIDLLWVHAWDGLTPIEEVMRGLDDLVSRGKVHYVGFSDTPAWVVARAQQLALERDWAPLSAIQIKYTLTERTPERELLPMARAFDLGVCVWGALDGGVLTGKYLDGGEGRATTTDREITERQHEITREVVAVAEELDVSPAQVVLAWVRQQPGQQLPILGATSLEQLRDNLTSLDLTLDGDHRRRLDEVSAVELGFPHDFLADETIERVMFGGTKDSIDPYTE</sequence>
<feature type="domain" description="NADP-dependent oxidoreductase" evidence="2">
    <location>
        <begin position="15"/>
        <end position="307"/>
    </location>
</feature>
<evidence type="ECO:0000259" key="2">
    <source>
        <dbReference type="Pfam" id="PF00248"/>
    </source>
</evidence>
<dbReference type="EMBL" id="CP026309">
    <property type="protein sequence ID" value="AUV80770.1"/>
    <property type="molecule type" value="Genomic_DNA"/>
</dbReference>
<accession>A0A2I8VFR3</accession>
<dbReference type="FunFam" id="3.20.20.100:FF:000004">
    <property type="entry name" value="Oxidoreductase, aldo/keto reductase"/>
    <property type="match status" value="1"/>
</dbReference>
<dbReference type="InterPro" id="IPR050523">
    <property type="entry name" value="AKR_Detox_Biosynth"/>
</dbReference>
<name>A0A2I8VFR3_9EURY</name>
<dbReference type="KEGG" id="srub:C2R22_03125"/>
<dbReference type="OrthoDB" id="7236at2157"/>
<dbReference type="PANTHER" id="PTHR43364">
    <property type="entry name" value="NADH-SPECIFIC METHYLGLYOXAL REDUCTASE-RELATED"/>
    <property type="match status" value="1"/>
</dbReference>
<gene>
    <name evidence="3" type="ORF">C2R22_03125</name>
</gene>
<dbReference type="InterPro" id="IPR023210">
    <property type="entry name" value="NADP_OxRdtase_dom"/>
</dbReference>
<keyword evidence="4" id="KW-1185">Reference proteome</keyword>
<dbReference type="RefSeq" id="WP_103424449.1">
    <property type="nucleotide sequence ID" value="NZ_CP026309.1"/>
</dbReference>
<proteinExistence type="predicted"/>
<dbReference type="CDD" id="cd19080">
    <property type="entry name" value="AKR_AKR9A_9B"/>
    <property type="match status" value="1"/>
</dbReference>
<dbReference type="SUPFAM" id="SSF51430">
    <property type="entry name" value="NAD(P)-linked oxidoreductase"/>
    <property type="match status" value="1"/>
</dbReference>
<dbReference type="GeneID" id="35591048"/>
<reference evidence="3 4" key="1">
    <citation type="submission" date="2018-01" db="EMBL/GenBank/DDBJ databases">
        <title>Complete genome sequence of Salinigranum rubrum GX10T, an extremely halophilic archaeon isolated from a marine solar saltern.</title>
        <authorList>
            <person name="Han S."/>
        </authorList>
    </citation>
    <scope>NUCLEOTIDE SEQUENCE [LARGE SCALE GENOMIC DNA]</scope>
    <source>
        <strain evidence="3 4">GX10</strain>
    </source>
</reference>
<dbReference type="GO" id="GO:0016491">
    <property type="term" value="F:oxidoreductase activity"/>
    <property type="evidence" value="ECO:0007669"/>
    <property type="project" value="UniProtKB-KW"/>
</dbReference>
<evidence type="ECO:0000313" key="4">
    <source>
        <dbReference type="Proteomes" id="UP000236584"/>
    </source>
</evidence>
<dbReference type="Gene3D" id="3.20.20.100">
    <property type="entry name" value="NADP-dependent oxidoreductase domain"/>
    <property type="match status" value="1"/>
</dbReference>
<dbReference type="InterPro" id="IPR036812">
    <property type="entry name" value="NAD(P)_OxRdtase_dom_sf"/>
</dbReference>
<dbReference type="Proteomes" id="UP000236584">
    <property type="component" value="Chromosome"/>
</dbReference>
<evidence type="ECO:0000256" key="1">
    <source>
        <dbReference type="ARBA" id="ARBA00023002"/>
    </source>
</evidence>
<dbReference type="PANTHER" id="PTHR43364:SF4">
    <property type="entry name" value="NAD(P)-LINKED OXIDOREDUCTASE SUPERFAMILY PROTEIN"/>
    <property type="match status" value="1"/>
</dbReference>
<evidence type="ECO:0000313" key="3">
    <source>
        <dbReference type="EMBL" id="AUV80770.1"/>
    </source>
</evidence>
<dbReference type="GO" id="GO:0005829">
    <property type="term" value="C:cytosol"/>
    <property type="evidence" value="ECO:0007669"/>
    <property type="project" value="TreeGrafter"/>
</dbReference>
<keyword evidence="1" id="KW-0560">Oxidoreductase</keyword>
<dbReference type="AlphaFoldDB" id="A0A2I8VFR3"/>
<organism evidence="3 4">
    <name type="scientific">Salinigranum rubrum</name>
    <dbReference type="NCBI Taxonomy" id="755307"/>
    <lineage>
        <taxon>Archaea</taxon>
        <taxon>Methanobacteriati</taxon>
        <taxon>Methanobacteriota</taxon>
        <taxon>Stenosarchaea group</taxon>
        <taxon>Halobacteria</taxon>
        <taxon>Halobacteriales</taxon>
        <taxon>Haloferacaceae</taxon>
        <taxon>Salinigranum</taxon>
    </lineage>
</organism>